<dbReference type="PANTHER" id="PTHR46523">
    <property type="entry name" value="DCTP PYROPHOSPHATASE 1"/>
    <property type="match status" value="1"/>
</dbReference>
<dbReference type="GO" id="GO:0009143">
    <property type="term" value="P:nucleoside triphosphate catabolic process"/>
    <property type="evidence" value="ECO:0007669"/>
    <property type="project" value="InterPro"/>
</dbReference>
<accession>A0A417XYG6</accession>
<protein>
    <submittedName>
        <fullName evidence="1">Nucleotide pyrophosphohydrolase</fullName>
    </submittedName>
</protein>
<comment type="caution">
    <text evidence="1">The sequence shown here is derived from an EMBL/GenBank/DDBJ whole genome shotgun (WGS) entry which is preliminary data.</text>
</comment>
<sequence length="108" mass="12270">MVDESVLSALREFVSERDWDQFHTPASLARSIVIESAELLECFQWSDQAAQDDVRDELADVLTYCLLLANKLGLDPDEIVLAKLESTKQKYPVDKAHGRSSKYDRLPD</sequence>
<dbReference type="Proteomes" id="UP000283644">
    <property type="component" value="Unassembled WGS sequence"/>
</dbReference>
<dbReference type="PANTHER" id="PTHR46523:SF1">
    <property type="entry name" value="DCTP PYROPHOSPHATASE 1"/>
    <property type="match status" value="1"/>
</dbReference>
<dbReference type="OrthoDB" id="9791898at2"/>
<dbReference type="EMBL" id="QXGH01000024">
    <property type="protein sequence ID" value="RHW25402.1"/>
    <property type="molecule type" value="Genomic_DNA"/>
</dbReference>
<keyword evidence="1" id="KW-0378">Hydrolase</keyword>
<gene>
    <name evidence="1" type="ORF">D0Z08_19430</name>
</gene>
<evidence type="ECO:0000313" key="1">
    <source>
        <dbReference type="EMBL" id="RHW25402.1"/>
    </source>
</evidence>
<organism evidence="1 2">
    <name type="scientific">Nocardioides immobilis</name>
    <dbReference type="NCBI Taxonomy" id="2049295"/>
    <lineage>
        <taxon>Bacteria</taxon>
        <taxon>Bacillati</taxon>
        <taxon>Actinomycetota</taxon>
        <taxon>Actinomycetes</taxon>
        <taxon>Propionibacteriales</taxon>
        <taxon>Nocardioidaceae</taxon>
        <taxon>Nocardioides</taxon>
    </lineage>
</organism>
<dbReference type="GO" id="GO:0047429">
    <property type="term" value="F:nucleoside triphosphate diphosphatase activity"/>
    <property type="evidence" value="ECO:0007669"/>
    <property type="project" value="InterPro"/>
</dbReference>
<dbReference type="CDD" id="cd11537">
    <property type="entry name" value="NTP-PPase_RS21-C6_like"/>
    <property type="match status" value="1"/>
</dbReference>
<dbReference type="InterPro" id="IPR025984">
    <property type="entry name" value="DCTPP"/>
</dbReference>
<keyword evidence="2" id="KW-1185">Reference proteome</keyword>
<dbReference type="InterPro" id="IPR052555">
    <property type="entry name" value="dCTP_Pyrophosphatase"/>
</dbReference>
<reference evidence="1 2" key="1">
    <citation type="submission" date="2018-09" db="EMBL/GenBank/DDBJ databases">
        <title>Genome sequencing of Nocardioides immobilis CCTCC AB 2017083 for comparison to Nocardioides silvaticus.</title>
        <authorList>
            <person name="Li C."/>
            <person name="Wang G."/>
        </authorList>
    </citation>
    <scope>NUCLEOTIDE SEQUENCE [LARGE SCALE GENOMIC DNA]</scope>
    <source>
        <strain evidence="1 2">CCTCC AB 2017083</strain>
    </source>
</reference>
<dbReference type="PIRSF" id="PIRSF029826">
    <property type="entry name" value="UCP029826_pph"/>
    <property type="match status" value="1"/>
</dbReference>
<dbReference type="SUPFAM" id="SSF101386">
    <property type="entry name" value="all-alpha NTP pyrophosphatases"/>
    <property type="match status" value="1"/>
</dbReference>
<evidence type="ECO:0000313" key="2">
    <source>
        <dbReference type="Proteomes" id="UP000283644"/>
    </source>
</evidence>
<name>A0A417XYG6_9ACTN</name>
<dbReference type="Gene3D" id="1.10.287.1080">
    <property type="entry name" value="MazG-like"/>
    <property type="match status" value="1"/>
</dbReference>
<dbReference type="AlphaFoldDB" id="A0A417XYG6"/>
<proteinExistence type="predicted"/>
<dbReference type="RefSeq" id="WP_118926917.1">
    <property type="nucleotide sequence ID" value="NZ_QXGH01000024.1"/>
</dbReference>
<dbReference type="Pfam" id="PF12643">
    <property type="entry name" value="MazG-like"/>
    <property type="match status" value="1"/>
</dbReference>